<reference evidence="5 6" key="2">
    <citation type="submission" date="2018-11" db="EMBL/GenBank/DDBJ databases">
        <authorList>
            <consortium name="Pathogen Informatics"/>
        </authorList>
    </citation>
    <scope>NUCLEOTIDE SEQUENCE [LARGE SCALE GENOMIC DNA]</scope>
</reference>
<dbReference type="OrthoDB" id="197206at2759"/>
<dbReference type="EMBL" id="UYRS01019492">
    <property type="protein sequence ID" value="VDK45639.1"/>
    <property type="molecule type" value="Genomic_DNA"/>
</dbReference>
<keyword evidence="6" id="KW-1185">Reference proteome</keyword>
<dbReference type="AlphaFoldDB" id="A0A0R3WG05"/>
<dbReference type="PROSITE" id="PS50886">
    <property type="entry name" value="TRBD"/>
    <property type="match status" value="1"/>
</dbReference>
<dbReference type="Gene3D" id="2.40.50.140">
    <property type="entry name" value="Nucleic acid-binding proteins"/>
    <property type="match status" value="1"/>
</dbReference>
<organism evidence="7">
    <name type="scientific">Taenia asiatica</name>
    <name type="common">Asian tapeworm</name>
    <dbReference type="NCBI Taxonomy" id="60517"/>
    <lineage>
        <taxon>Eukaryota</taxon>
        <taxon>Metazoa</taxon>
        <taxon>Spiralia</taxon>
        <taxon>Lophotrochozoa</taxon>
        <taxon>Platyhelminthes</taxon>
        <taxon>Cestoda</taxon>
        <taxon>Eucestoda</taxon>
        <taxon>Cyclophyllidea</taxon>
        <taxon>Taeniidae</taxon>
        <taxon>Taenia</taxon>
    </lineage>
</organism>
<name>A0A0R3WG05_TAEAS</name>
<accession>A0A0R3WG05</accession>
<keyword evidence="1 3" id="KW-0820">tRNA-binding</keyword>
<dbReference type="PANTHER" id="PTHR11586">
    <property type="entry name" value="TRNA-AMINOACYLATION COFACTOR ARC1 FAMILY MEMBER"/>
    <property type="match status" value="1"/>
</dbReference>
<dbReference type="Proteomes" id="UP000282613">
    <property type="component" value="Unassembled WGS sequence"/>
</dbReference>
<evidence type="ECO:0000256" key="3">
    <source>
        <dbReference type="PROSITE-ProRule" id="PRU00209"/>
    </source>
</evidence>
<sequence length="158" mass="17204">MRVGKIVEAERHPDADSLFVEQVDLGEGSLRTVVSGLVPHVPIERMQGLVGIFVCNPKSVKMCGIESQGMLMCAADANDRVEPLFIESPTDLTLDDRVCVQDYPAAQLILLLLGPPFRRTECSNSSQKESVETSVPWKLRNSPDAVIKAPTVADAQNS</sequence>
<evidence type="ECO:0000313" key="5">
    <source>
        <dbReference type="EMBL" id="VDK45639.1"/>
    </source>
</evidence>
<dbReference type="STRING" id="60517.A0A0R3WG05"/>
<evidence type="ECO:0000256" key="1">
    <source>
        <dbReference type="ARBA" id="ARBA00022555"/>
    </source>
</evidence>
<dbReference type="SUPFAM" id="SSF50249">
    <property type="entry name" value="Nucleic acid-binding proteins"/>
    <property type="match status" value="1"/>
</dbReference>
<dbReference type="InterPro" id="IPR002547">
    <property type="entry name" value="tRNA-bd_dom"/>
</dbReference>
<feature type="domain" description="TRNA-binding" evidence="4">
    <location>
        <begin position="1"/>
        <end position="99"/>
    </location>
</feature>
<protein>
    <submittedName>
        <fullName evidence="7">tRNA-binding domain-containing protein</fullName>
    </submittedName>
</protein>
<evidence type="ECO:0000313" key="7">
    <source>
        <dbReference type="WBParaSite" id="TASK_0000979801-mRNA-1"/>
    </source>
</evidence>
<dbReference type="PANTHER" id="PTHR11586:SF33">
    <property type="entry name" value="AMINOACYL TRNA SYNTHASE COMPLEX-INTERACTING MULTIFUNCTIONAL PROTEIN 1"/>
    <property type="match status" value="1"/>
</dbReference>
<proteinExistence type="predicted"/>
<evidence type="ECO:0000313" key="6">
    <source>
        <dbReference type="Proteomes" id="UP000282613"/>
    </source>
</evidence>
<evidence type="ECO:0000259" key="4">
    <source>
        <dbReference type="PROSITE" id="PS50886"/>
    </source>
</evidence>
<evidence type="ECO:0000256" key="2">
    <source>
        <dbReference type="ARBA" id="ARBA00022884"/>
    </source>
</evidence>
<keyword evidence="2 3" id="KW-0694">RNA-binding</keyword>
<dbReference type="GO" id="GO:0000049">
    <property type="term" value="F:tRNA binding"/>
    <property type="evidence" value="ECO:0007669"/>
    <property type="project" value="UniProtKB-UniRule"/>
</dbReference>
<gene>
    <name evidence="5" type="ORF">TASK_LOCUS9799</name>
</gene>
<dbReference type="InterPro" id="IPR051270">
    <property type="entry name" value="Tyrosine-tRNA_ligase_regulator"/>
</dbReference>
<dbReference type="InterPro" id="IPR012340">
    <property type="entry name" value="NA-bd_OB-fold"/>
</dbReference>
<dbReference type="Pfam" id="PF01588">
    <property type="entry name" value="tRNA_bind"/>
    <property type="match status" value="1"/>
</dbReference>
<reference evidence="7" key="1">
    <citation type="submission" date="2017-02" db="UniProtKB">
        <authorList>
            <consortium name="WormBaseParasite"/>
        </authorList>
    </citation>
    <scope>IDENTIFICATION</scope>
</reference>
<dbReference type="WBParaSite" id="TASK_0000979801-mRNA-1">
    <property type="protein sequence ID" value="TASK_0000979801-mRNA-1"/>
    <property type="gene ID" value="TASK_0000979801"/>
</dbReference>